<gene>
    <name evidence="2" type="ORF">KY290_028257</name>
</gene>
<evidence type="ECO:0000256" key="1">
    <source>
        <dbReference type="SAM" id="Phobius"/>
    </source>
</evidence>
<dbReference type="Proteomes" id="UP000826656">
    <property type="component" value="Unassembled WGS sequence"/>
</dbReference>
<keyword evidence="3" id="KW-1185">Reference proteome</keyword>
<evidence type="ECO:0000313" key="2">
    <source>
        <dbReference type="EMBL" id="KAH0749025.1"/>
    </source>
</evidence>
<keyword evidence="1" id="KW-0812">Transmembrane</keyword>
<keyword evidence="1" id="KW-1133">Transmembrane helix</keyword>
<evidence type="ECO:0000313" key="3">
    <source>
        <dbReference type="Proteomes" id="UP000826656"/>
    </source>
</evidence>
<feature type="transmembrane region" description="Helical" evidence="1">
    <location>
        <begin position="135"/>
        <end position="155"/>
    </location>
</feature>
<reference evidence="2 3" key="1">
    <citation type="journal article" date="2021" name="bioRxiv">
        <title>Chromosome-scale and haplotype-resolved genome assembly of a tetraploid potato cultivar.</title>
        <authorList>
            <person name="Sun H."/>
            <person name="Jiao W.-B."/>
            <person name="Krause K."/>
            <person name="Campoy J.A."/>
            <person name="Goel M."/>
            <person name="Folz-Donahue K."/>
            <person name="Kukat C."/>
            <person name="Huettel B."/>
            <person name="Schneeberger K."/>
        </authorList>
    </citation>
    <scope>NUCLEOTIDE SEQUENCE [LARGE SCALE GENOMIC DNA]</scope>
    <source>
        <strain evidence="2">SolTubOtavaFocal</strain>
        <tissue evidence="2">Leaves</tissue>
    </source>
</reference>
<sequence length="160" mass="17600">MLRLGETSSGLDRIALLGGYFMSAIELYSILTARQGTPSLEWTATFRHDSEGTRYETYVDLVHATDVVEGTGHVTDLVGEIDLQIALLGGYIMHASTLAAGQGTLSFEWTATFGLDTEGTRYGIDVVEETRHETVLWVGLTMWAGLILWEGLILWNGLNM</sequence>
<proteinExistence type="predicted"/>
<accession>A0ABQ7UHD0</accession>
<protein>
    <submittedName>
        <fullName evidence="2">Uncharacterized protein</fullName>
    </submittedName>
</protein>
<name>A0ABQ7UHD0_SOLTU</name>
<organism evidence="2 3">
    <name type="scientific">Solanum tuberosum</name>
    <name type="common">Potato</name>
    <dbReference type="NCBI Taxonomy" id="4113"/>
    <lineage>
        <taxon>Eukaryota</taxon>
        <taxon>Viridiplantae</taxon>
        <taxon>Streptophyta</taxon>
        <taxon>Embryophyta</taxon>
        <taxon>Tracheophyta</taxon>
        <taxon>Spermatophyta</taxon>
        <taxon>Magnoliopsida</taxon>
        <taxon>eudicotyledons</taxon>
        <taxon>Gunneridae</taxon>
        <taxon>Pentapetalae</taxon>
        <taxon>asterids</taxon>
        <taxon>lamiids</taxon>
        <taxon>Solanales</taxon>
        <taxon>Solanaceae</taxon>
        <taxon>Solanoideae</taxon>
        <taxon>Solaneae</taxon>
        <taxon>Solanum</taxon>
    </lineage>
</organism>
<comment type="caution">
    <text evidence="2">The sequence shown here is derived from an EMBL/GenBank/DDBJ whole genome shotgun (WGS) entry which is preliminary data.</text>
</comment>
<dbReference type="EMBL" id="JAIVGD010000019">
    <property type="protein sequence ID" value="KAH0749025.1"/>
    <property type="molecule type" value="Genomic_DNA"/>
</dbReference>
<keyword evidence="1" id="KW-0472">Membrane</keyword>